<keyword evidence="1" id="KW-0812">Transmembrane</keyword>
<evidence type="ECO:0000256" key="1">
    <source>
        <dbReference type="SAM" id="Phobius"/>
    </source>
</evidence>
<name>A0ABR4Q3J1_9CEST</name>
<proteinExistence type="predicted"/>
<keyword evidence="3" id="KW-1185">Reference proteome</keyword>
<dbReference type="EMBL" id="JAKROA010000014">
    <property type="protein sequence ID" value="KAL5104141.1"/>
    <property type="molecule type" value="Genomic_DNA"/>
</dbReference>
<sequence>MYGADYAFIWFCGELFNFGAVASAAGLFALRRWNNRSDCSSRTKEFIYNVRYFRLFIGIWNLTVIVLMFTFFGG</sequence>
<evidence type="ECO:0000313" key="3">
    <source>
        <dbReference type="Proteomes" id="UP001651158"/>
    </source>
</evidence>
<protein>
    <submittedName>
        <fullName evidence="2">Uncharacterized protein</fullName>
    </submittedName>
</protein>
<accession>A0ABR4Q3J1</accession>
<feature type="transmembrane region" description="Helical" evidence="1">
    <location>
        <begin position="51"/>
        <end position="72"/>
    </location>
</feature>
<keyword evidence="1" id="KW-0472">Membrane</keyword>
<evidence type="ECO:0000313" key="2">
    <source>
        <dbReference type="EMBL" id="KAL5104141.1"/>
    </source>
</evidence>
<organism evidence="2 3">
    <name type="scientific">Taenia crassiceps</name>
    <dbReference type="NCBI Taxonomy" id="6207"/>
    <lineage>
        <taxon>Eukaryota</taxon>
        <taxon>Metazoa</taxon>
        <taxon>Spiralia</taxon>
        <taxon>Lophotrochozoa</taxon>
        <taxon>Platyhelminthes</taxon>
        <taxon>Cestoda</taxon>
        <taxon>Eucestoda</taxon>
        <taxon>Cyclophyllidea</taxon>
        <taxon>Taeniidae</taxon>
        <taxon>Taenia</taxon>
    </lineage>
</organism>
<reference evidence="2 3" key="1">
    <citation type="journal article" date="2022" name="Front. Cell. Infect. Microbiol.">
        <title>The Genomes of Two Strains of Taenia crassiceps the Animal Model for the Study of Human Cysticercosis.</title>
        <authorList>
            <person name="Bobes R.J."/>
            <person name="Estrada K."/>
            <person name="Rios-Valencia D.G."/>
            <person name="Calderon-Gallegos A."/>
            <person name="de la Torre P."/>
            <person name="Carrero J.C."/>
            <person name="Sanchez-Flores A."/>
            <person name="Laclette J.P."/>
        </authorList>
    </citation>
    <scope>NUCLEOTIDE SEQUENCE [LARGE SCALE GENOMIC DNA]</scope>
    <source>
        <strain evidence="2">WFUcys</strain>
    </source>
</reference>
<keyword evidence="1" id="KW-1133">Transmembrane helix</keyword>
<dbReference type="Proteomes" id="UP001651158">
    <property type="component" value="Unassembled WGS sequence"/>
</dbReference>
<gene>
    <name evidence="2" type="ORF">TcWFU_008537</name>
</gene>
<feature type="transmembrane region" description="Helical" evidence="1">
    <location>
        <begin position="6"/>
        <end position="30"/>
    </location>
</feature>
<comment type="caution">
    <text evidence="2">The sequence shown here is derived from an EMBL/GenBank/DDBJ whole genome shotgun (WGS) entry which is preliminary data.</text>
</comment>